<organism evidence="15 16">
    <name type="scientific">Loxodonta africana</name>
    <name type="common">African elephant</name>
    <dbReference type="NCBI Taxonomy" id="9785"/>
    <lineage>
        <taxon>Eukaryota</taxon>
        <taxon>Metazoa</taxon>
        <taxon>Chordata</taxon>
        <taxon>Craniata</taxon>
        <taxon>Vertebrata</taxon>
        <taxon>Euteleostomi</taxon>
        <taxon>Mammalia</taxon>
        <taxon>Eutheria</taxon>
        <taxon>Afrotheria</taxon>
        <taxon>Proboscidea</taxon>
        <taxon>Elephantidae</taxon>
        <taxon>Loxodonta</taxon>
    </lineage>
</organism>
<dbReference type="PRINTS" id="PR00326">
    <property type="entry name" value="GTP1OBG"/>
</dbReference>
<dbReference type="CTD" id="26164"/>
<evidence type="ECO:0000259" key="14">
    <source>
        <dbReference type="PROSITE" id="PS51883"/>
    </source>
</evidence>
<sequence length="406" mass="44481">MIPARFFSARWQTALEGVRRWTPSTWAILQPSWLLQPEPAARLLSISCASCAKRQESPQKKMLSEKKLKRYFVDHRRVLVRGGDGGNGASCFHSEPRKEFGGPSGGDGGSGGHVILKVDRQVKSLSSVLTRYQGFHGEDGGRKNCFGRNGGPLYIRVPRGTLVKEGEDTVADLSCPGDEYVAALGGAGGKGNRFFLANDNRAPVTCTRGQPGQERVLFLELKMVAQAGMIGFPNAGKSSLLRAISNARPAVAAYPFTTLKPHIGVVHYEGHQQVTVADIPGIVRGAHQNRGLGLAFLRHIERCRFLLFVVDLSVPEPWVQLQDLKYELEKYEEGLSERPHTVIGNKIDLPEARAHLPELQARLGQTLIPLSATTGENLEALLLCLKELCDNHAEAERACGRQPLSR</sequence>
<accession>G3T7F5</accession>
<dbReference type="Ensembl" id="ENSLAFT00000011419.3">
    <property type="protein sequence ID" value="ENSLAFP00000009537.3"/>
    <property type="gene ID" value="ENSLAFG00000011420.3"/>
</dbReference>
<dbReference type="PROSITE" id="PS51710">
    <property type="entry name" value="G_OBG"/>
    <property type="match status" value="1"/>
</dbReference>
<evidence type="ECO:0000256" key="8">
    <source>
        <dbReference type="ARBA" id="ARBA00023136"/>
    </source>
</evidence>
<dbReference type="SUPFAM" id="SSF82051">
    <property type="entry name" value="Obg GTP-binding protein N-terminal domain"/>
    <property type="match status" value="1"/>
</dbReference>
<dbReference type="InterPro" id="IPR045086">
    <property type="entry name" value="OBG_GTPase"/>
</dbReference>
<dbReference type="RefSeq" id="XP_003421847.1">
    <property type="nucleotide sequence ID" value="XM_003421799.4"/>
</dbReference>
<dbReference type="SUPFAM" id="SSF52540">
    <property type="entry name" value="P-loop containing nucleoside triphosphate hydrolases"/>
    <property type="match status" value="1"/>
</dbReference>
<dbReference type="NCBIfam" id="NF008956">
    <property type="entry name" value="PRK12299.1"/>
    <property type="match status" value="1"/>
</dbReference>
<dbReference type="GO" id="GO:0005743">
    <property type="term" value="C:mitochondrial inner membrane"/>
    <property type="evidence" value="ECO:0007669"/>
    <property type="project" value="UniProtKB-SubCell"/>
</dbReference>
<evidence type="ECO:0000256" key="5">
    <source>
        <dbReference type="ARBA" id="ARBA00022792"/>
    </source>
</evidence>
<keyword evidence="7" id="KW-0342">GTP-binding</keyword>
<gene>
    <name evidence="15" type="primary">MTG2</name>
</gene>
<reference evidence="15" key="2">
    <citation type="submission" date="2025-08" db="UniProtKB">
        <authorList>
            <consortium name="Ensembl"/>
        </authorList>
    </citation>
    <scope>IDENTIFICATION</scope>
    <source>
        <strain evidence="15">Isolate ISIS603380</strain>
    </source>
</reference>
<dbReference type="GO" id="GO:0003924">
    <property type="term" value="F:GTPase activity"/>
    <property type="evidence" value="ECO:0007669"/>
    <property type="project" value="Ensembl"/>
</dbReference>
<dbReference type="GO" id="GO:0044065">
    <property type="term" value="P:regulation of respiratory system process"/>
    <property type="evidence" value="ECO:0007669"/>
    <property type="project" value="Ensembl"/>
</dbReference>
<keyword evidence="5" id="KW-0999">Mitochondrion inner membrane</keyword>
<comment type="similarity">
    <text evidence="2">Belongs to the TRAFAC class OBG-HflX-like GTPase superfamily. OBG GTPase family.</text>
</comment>
<reference evidence="15 16" key="1">
    <citation type="submission" date="2009-06" db="EMBL/GenBank/DDBJ databases">
        <title>The Genome Sequence of Loxodonta africana (African elephant).</title>
        <authorList>
            <person name="Di Palma F."/>
            <person name="Heiman D."/>
            <person name="Young S."/>
            <person name="Johnson J."/>
            <person name="Lander E.S."/>
            <person name="Lindblad-Toh K."/>
        </authorList>
    </citation>
    <scope>NUCLEOTIDE SEQUENCE [LARGE SCALE GENOMIC DNA]</scope>
    <source>
        <strain evidence="15 16">Isolate ISIS603380</strain>
    </source>
</reference>
<evidence type="ECO:0000256" key="12">
    <source>
        <dbReference type="ARBA" id="ARBA00081431"/>
    </source>
</evidence>
<dbReference type="CDD" id="cd01898">
    <property type="entry name" value="Obg"/>
    <property type="match status" value="1"/>
</dbReference>
<evidence type="ECO:0000313" key="15">
    <source>
        <dbReference type="Ensembl" id="ENSLAFP00000009537.3"/>
    </source>
</evidence>
<dbReference type="OrthoDB" id="347018at2759"/>
<dbReference type="HOGENOM" id="CLU_011747_2_3_1"/>
<evidence type="ECO:0000256" key="7">
    <source>
        <dbReference type="ARBA" id="ARBA00023134"/>
    </source>
</evidence>
<evidence type="ECO:0000313" key="16">
    <source>
        <dbReference type="Proteomes" id="UP000007646"/>
    </source>
</evidence>
<dbReference type="HAMAP" id="MF_01454">
    <property type="entry name" value="GTPase_Obg"/>
    <property type="match status" value="1"/>
</dbReference>
<comment type="subcellular location">
    <subcellularLocation>
        <location evidence="1">Mitochondrion inner membrane</location>
        <topology evidence="1">Peripheral membrane protein</topology>
        <orientation evidence="1">Matrix side</orientation>
    </subcellularLocation>
</comment>
<dbReference type="NCBIfam" id="TIGR02729">
    <property type="entry name" value="Obg_CgtA"/>
    <property type="match status" value="1"/>
</dbReference>
<comment type="subunit">
    <text evidence="10">Associates with the mitochondrial ribosome large subunit; the association occurs in a GTP-dependent manner.</text>
</comment>
<dbReference type="InParanoid" id="G3T7F5"/>
<dbReference type="GO" id="GO:1902775">
    <property type="term" value="P:mitochondrial large ribosomal subunit assembly"/>
    <property type="evidence" value="ECO:0007669"/>
    <property type="project" value="Ensembl"/>
</dbReference>
<keyword evidence="3" id="KW-0690">Ribosome biogenesis</keyword>
<evidence type="ECO:0000259" key="13">
    <source>
        <dbReference type="PROSITE" id="PS51710"/>
    </source>
</evidence>
<evidence type="ECO:0000256" key="10">
    <source>
        <dbReference type="ARBA" id="ARBA00064377"/>
    </source>
</evidence>
<dbReference type="Proteomes" id="UP000007646">
    <property type="component" value="Unassembled WGS sequence"/>
</dbReference>
<dbReference type="eggNOG" id="KOG1489">
    <property type="taxonomic scope" value="Eukaryota"/>
</dbReference>
<keyword evidence="16" id="KW-1185">Reference proteome</keyword>
<feature type="domain" description="Obg" evidence="14">
    <location>
        <begin position="70"/>
        <end position="224"/>
    </location>
</feature>
<reference evidence="15" key="3">
    <citation type="submission" date="2025-09" db="UniProtKB">
        <authorList>
            <consortium name="Ensembl"/>
        </authorList>
    </citation>
    <scope>IDENTIFICATION</scope>
    <source>
        <strain evidence="15">Isolate ISIS603380</strain>
    </source>
</reference>
<dbReference type="FunCoup" id="G3T7F5">
    <property type="interactions" value="257"/>
</dbReference>
<evidence type="ECO:0000256" key="1">
    <source>
        <dbReference type="ARBA" id="ARBA00004443"/>
    </source>
</evidence>
<dbReference type="PANTHER" id="PTHR11702">
    <property type="entry name" value="DEVELOPMENTALLY REGULATED GTP-BINDING PROTEIN-RELATED"/>
    <property type="match status" value="1"/>
</dbReference>
<dbReference type="AlphaFoldDB" id="G3T7F5"/>
<dbReference type="GeneID" id="100677512"/>
<dbReference type="PIRSF" id="PIRSF002401">
    <property type="entry name" value="GTP_bd_Obg/CgtA"/>
    <property type="match status" value="1"/>
</dbReference>
<keyword evidence="6" id="KW-0496">Mitochondrion</keyword>
<dbReference type="InterPro" id="IPR005225">
    <property type="entry name" value="Small_GTP-bd"/>
</dbReference>
<dbReference type="InterPro" id="IPR014100">
    <property type="entry name" value="GTP-bd_Obg/CgtA"/>
</dbReference>
<comment type="function">
    <text evidence="9">Plays a role in the regulation of the mitochondrial ribosome assembly and of translational activity. Displays GTPase activity. Involved in the ribosome maturation process.</text>
</comment>
<dbReference type="GO" id="GO:0005761">
    <property type="term" value="C:mitochondrial ribosome"/>
    <property type="evidence" value="ECO:0007669"/>
    <property type="project" value="Ensembl"/>
</dbReference>
<dbReference type="NCBIfam" id="TIGR00231">
    <property type="entry name" value="small_GTP"/>
    <property type="match status" value="1"/>
</dbReference>
<dbReference type="InterPro" id="IPR006169">
    <property type="entry name" value="GTP1_OBG_dom"/>
</dbReference>
<proteinExistence type="inferred from homology"/>
<dbReference type="GO" id="GO:0070129">
    <property type="term" value="P:regulation of mitochondrial translation"/>
    <property type="evidence" value="ECO:0007669"/>
    <property type="project" value="Ensembl"/>
</dbReference>
<feature type="domain" description="OBG-type G" evidence="13">
    <location>
        <begin position="225"/>
        <end position="390"/>
    </location>
</feature>
<dbReference type="GO" id="GO:0000287">
    <property type="term" value="F:magnesium ion binding"/>
    <property type="evidence" value="ECO:0007669"/>
    <property type="project" value="InterPro"/>
</dbReference>
<evidence type="ECO:0000256" key="2">
    <source>
        <dbReference type="ARBA" id="ARBA00007699"/>
    </source>
</evidence>
<dbReference type="Pfam" id="PF01018">
    <property type="entry name" value="GTP1_OBG"/>
    <property type="match status" value="1"/>
</dbReference>
<dbReference type="GO" id="GO:0005525">
    <property type="term" value="F:GTP binding"/>
    <property type="evidence" value="ECO:0007669"/>
    <property type="project" value="UniProtKB-KW"/>
</dbReference>
<evidence type="ECO:0000256" key="9">
    <source>
        <dbReference type="ARBA" id="ARBA00058297"/>
    </source>
</evidence>
<dbReference type="InterPro" id="IPR031167">
    <property type="entry name" value="G_OBG"/>
</dbReference>
<evidence type="ECO:0000256" key="11">
    <source>
        <dbReference type="ARBA" id="ARBA00067691"/>
    </source>
</evidence>
<dbReference type="Gene3D" id="2.70.210.12">
    <property type="entry name" value="GTP1/OBG domain"/>
    <property type="match status" value="1"/>
</dbReference>
<dbReference type="Pfam" id="PF01926">
    <property type="entry name" value="MMR_HSR1"/>
    <property type="match status" value="1"/>
</dbReference>
<dbReference type="InterPro" id="IPR027417">
    <property type="entry name" value="P-loop_NTPase"/>
</dbReference>
<name>G3T7F5_LOXAF</name>
<keyword evidence="8" id="KW-0472">Membrane</keyword>
<dbReference type="InterPro" id="IPR036726">
    <property type="entry name" value="GTP1_OBG_dom_sf"/>
</dbReference>
<evidence type="ECO:0000256" key="4">
    <source>
        <dbReference type="ARBA" id="ARBA00022741"/>
    </source>
</evidence>
<evidence type="ECO:0000256" key="6">
    <source>
        <dbReference type="ARBA" id="ARBA00023128"/>
    </source>
</evidence>
<dbReference type="InterPro" id="IPR006073">
    <property type="entry name" value="GTP-bd"/>
</dbReference>
<dbReference type="PANTHER" id="PTHR11702:SF31">
    <property type="entry name" value="MITOCHONDRIAL RIBOSOME-ASSOCIATED GTPASE 2"/>
    <property type="match status" value="1"/>
</dbReference>
<protein>
    <recommendedName>
        <fullName evidence="11">Mitochondrial ribosome-associated GTPase 2</fullName>
    </recommendedName>
    <alternativeName>
        <fullName evidence="12">GTP-binding protein 5</fullName>
    </alternativeName>
</protein>
<dbReference type="STRING" id="9785.ENSLAFP00000009537"/>
<dbReference type="KEGG" id="lav:100677512"/>
<dbReference type="PROSITE" id="PS51883">
    <property type="entry name" value="OBG"/>
    <property type="match status" value="1"/>
</dbReference>
<dbReference type="GeneTree" id="ENSGT00940000157379"/>
<dbReference type="OMA" id="VVFDWEP"/>
<evidence type="ECO:0000256" key="3">
    <source>
        <dbReference type="ARBA" id="ARBA00022517"/>
    </source>
</evidence>
<dbReference type="FunFam" id="2.70.210.12:FF:000001">
    <property type="entry name" value="GTPase Obg"/>
    <property type="match status" value="1"/>
</dbReference>
<dbReference type="FunFam" id="3.40.50.300:FF:001339">
    <property type="entry name" value="Mitochondrial ribosome-associated GTPase 2"/>
    <property type="match status" value="1"/>
</dbReference>
<keyword evidence="4" id="KW-0547">Nucleotide-binding</keyword>
<dbReference type="Gene3D" id="3.40.50.300">
    <property type="entry name" value="P-loop containing nucleotide triphosphate hydrolases"/>
    <property type="match status" value="1"/>
</dbReference>